<feature type="domain" description="DUF7707" evidence="4">
    <location>
        <begin position="22"/>
        <end position="126"/>
    </location>
</feature>
<proteinExistence type="predicted"/>
<feature type="region of interest" description="Disordered" evidence="1">
    <location>
        <begin position="123"/>
        <end position="146"/>
    </location>
</feature>
<name>A0A6H0XP18_9PEZI</name>
<dbReference type="Pfam" id="PF24808">
    <property type="entry name" value="DUF7707"/>
    <property type="match status" value="1"/>
</dbReference>
<dbReference type="OrthoDB" id="2439692at2759"/>
<dbReference type="AlphaFoldDB" id="A0A6H0XP18"/>
<keyword evidence="2" id="KW-0472">Membrane</keyword>
<evidence type="ECO:0000313" key="5">
    <source>
        <dbReference type="EMBL" id="QIW96400.1"/>
    </source>
</evidence>
<dbReference type="EMBL" id="CP051139">
    <property type="protein sequence ID" value="QIW96400.1"/>
    <property type="molecule type" value="Genomic_DNA"/>
</dbReference>
<dbReference type="Proteomes" id="UP000503462">
    <property type="component" value="Chromosome 1"/>
</dbReference>
<keyword evidence="3" id="KW-0732">Signal</keyword>
<feature type="chain" id="PRO_5026061246" description="DUF7707 domain-containing protein" evidence="3">
    <location>
        <begin position="19"/>
        <end position="208"/>
    </location>
</feature>
<feature type="compositionally biased region" description="Low complexity" evidence="1">
    <location>
        <begin position="132"/>
        <end position="146"/>
    </location>
</feature>
<accession>A0A6H0XP18</accession>
<organism evidence="5 6">
    <name type="scientific">Peltaster fructicola</name>
    <dbReference type="NCBI Taxonomy" id="286661"/>
    <lineage>
        <taxon>Eukaryota</taxon>
        <taxon>Fungi</taxon>
        <taxon>Dikarya</taxon>
        <taxon>Ascomycota</taxon>
        <taxon>Pezizomycotina</taxon>
        <taxon>Dothideomycetes</taxon>
        <taxon>Dothideomycetes incertae sedis</taxon>
        <taxon>Peltaster</taxon>
    </lineage>
</organism>
<evidence type="ECO:0000256" key="3">
    <source>
        <dbReference type="SAM" id="SignalP"/>
    </source>
</evidence>
<protein>
    <recommendedName>
        <fullName evidence="4">DUF7707 domain-containing protein</fullName>
    </recommendedName>
</protein>
<keyword evidence="6" id="KW-1185">Reference proteome</keyword>
<gene>
    <name evidence="5" type="ORF">AMS68_001918</name>
</gene>
<evidence type="ECO:0000256" key="1">
    <source>
        <dbReference type="SAM" id="MobiDB-lite"/>
    </source>
</evidence>
<sequence>MRASTTAILFGAATLAAAQQQYTIDPSNVPFSTRNTWCNNQKTSCPLICLQTPGNVGAEKNDCDPNSLQYTCVCTNGQSPNLTEYTQTLPYFICTEWGNECVSNCGNNNLCQADCLQKHPCGAQSPDRKNVTTSSASTASKTGTQTSTLSTTATAGTIYTGLAGNAAASTSPSSAAAATFQPTVLQFGQVWGMAVIVAGLFGGFAVML</sequence>
<feature type="signal peptide" evidence="3">
    <location>
        <begin position="1"/>
        <end position="18"/>
    </location>
</feature>
<keyword evidence="2" id="KW-1133">Transmembrane helix</keyword>
<reference evidence="5 6" key="1">
    <citation type="journal article" date="2016" name="Sci. Rep.">
        <title>Peltaster fructicola genome reveals evolution from an invasive phytopathogen to an ectophytic parasite.</title>
        <authorList>
            <person name="Xu C."/>
            <person name="Chen H."/>
            <person name="Gleason M.L."/>
            <person name="Xu J.R."/>
            <person name="Liu H."/>
            <person name="Zhang R."/>
            <person name="Sun G."/>
        </authorList>
    </citation>
    <scope>NUCLEOTIDE SEQUENCE [LARGE SCALE GENOMIC DNA]</scope>
    <source>
        <strain evidence="5 6">LNHT1506</strain>
    </source>
</reference>
<dbReference type="PANTHER" id="PTHR38118">
    <property type="entry name" value="ANCHORED CELL WALL PROTEIN 11-RELATED"/>
    <property type="match status" value="1"/>
</dbReference>
<evidence type="ECO:0000256" key="2">
    <source>
        <dbReference type="SAM" id="Phobius"/>
    </source>
</evidence>
<dbReference type="PANTHER" id="PTHR38118:SF2">
    <property type="entry name" value="CDP-ALCOHOL PHOSPHATIDYLTRANSFERASE PROTEIN"/>
    <property type="match status" value="1"/>
</dbReference>
<feature type="transmembrane region" description="Helical" evidence="2">
    <location>
        <begin position="190"/>
        <end position="207"/>
    </location>
</feature>
<evidence type="ECO:0000259" key="4">
    <source>
        <dbReference type="Pfam" id="PF24808"/>
    </source>
</evidence>
<evidence type="ECO:0000313" key="6">
    <source>
        <dbReference type="Proteomes" id="UP000503462"/>
    </source>
</evidence>
<keyword evidence="2" id="KW-0812">Transmembrane</keyword>
<dbReference type="InterPro" id="IPR056124">
    <property type="entry name" value="DUF7707"/>
</dbReference>